<protein>
    <recommendedName>
        <fullName evidence="3">Distal membrane-arm assembly complex protein 1-like domain-containing protein</fullName>
    </recommendedName>
</protein>
<name>B3MZK8_DROAN</name>
<dbReference type="InParanoid" id="B3MZK8"/>
<keyword evidence="5" id="KW-1185">Reference proteome</keyword>
<dbReference type="OrthoDB" id="6340866at2759"/>
<feature type="domain" description="Distal membrane-arm assembly complex protein 1-like" evidence="3">
    <location>
        <begin position="18"/>
        <end position="64"/>
    </location>
</feature>
<evidence type="ECO:0000313" key="5">
    <source>
        <dbReference type="Proteomes" id="UP000007801"/>
    </source>
</evidence>
<reference evidence="4 5" key="1">
    <citation type="journal article" date="2007" name="Nature">
        <title>Evolution of genes and genomes on the Drosophila phylogeny.</title>
        <authorList>
            <consortium name="Drosophila 12 Genomes Consortium"/>
            <person name="Clark A.G."/>
            <person name="Eisen M.B."/>
            <person name="Smith D.R."/>
            <person name="Bergman C.M."/>
            <person name="Oliver B."/>
            <person name="Markow T.A."/>
            <person name="Kaufman T.C."/>
            <person name="Kellis M."/>
            <person name="Gelbart W."/>
            <person name="Iyer V.N."/>
            <person name="Pollard D.A."/>
            <person name="Sackton T.B."/>
            <person name="Larracuente A.M."/>
            <person name="Singh N.D."/>
            <person name="Abad J.P."/>
            <person name="Abt D.N."/>
            <person name="Adryan B."/>
            <person name="Aguade M."/>
            <person name="Akashi H."/>
            <person name="Anderson W.W."/>
            <person name="Aquadro C.F."/>
            <person name="Ardell D.H."/>
            <person name="Arguello R."/>
            <person name="Artieri C.G."/>
            <person name="Barbash D.A."/>
            <person name="Barker D."/>
            <person name="Barsanti P."/>
            <person name="Batterham P."/>
            <person name="Batzoglou S."/>
            <person name="Begun D."/>
            <person name="Bhutkar A."/>
            <person name="Blanco E."/>
            <person name="Bosak S.A."/>
            <person name="Bradley R.K."/>
            <person name="Brand A.D."/>
            <person name="Brent M.R."/>
            <person name="Brooks A.N."/>
            <person name="Brown R.H."/>
            <person name="Butlin R.K."/>
            <person name="Caggese C."/>
            <person name="Calvi B.R."/>
            <person name="Bernardo de Carvalho A."/>
            <person name="Caspi A."/>
            <person name="Castrezana S."/>
            <person name="Celniker S.E."/>
            <person name="Chang J.L."/>
            <person name="Chapple C."/>
            <person name="Chatterji S."/>
            <person name="Chinwalla A."/>
            <person name="Civetta A."/>
            <person name="Clifton S.W."/>
            <person name="Comeron J.M."/>
            <person name="Costello J.C."/>
            <person name="Coyne J.A."/>
            <person name="Daub J."/>
            <person name="David R.G."/>
            <person name="Delcher A.L."/>
            <person name="Delehaunty K."/>
            <person name="Do C.B."/>
            <person name="Ebling H."/>
            <person name="Edwards K."/>
            <person name="Eickbush T."/>
            <person name="Evans J.D."/>
            <person name="Filipski A."/>
            <person name="Findeiss S."/>
            <person name="Freyhult E."/>
            <person name="Fulton L."/>
            <person name="Fulton R."/>
            <person name="Garcia A.C."/>
            <person name="Gardiner A."/>
            <person name="Garfield D.A."/>
            <person name="Garvin B.E."/>
            <person name="Gibson G."/>
            <person name="Gilbert D."/>
            <person name="Gnerre S."/>
            <person name="Godfrey J."/>
            <person name="Good R."/>
            <person name="Gotea V."/>
            <person name="Gravely B."/>
            <person name="Greenberg A.J."/>
            <person name="Griffiths-Jones S."/>
            <person name="Gross S."/>
            <person name="Guigo R."/>
            <person name="Gustafson E.A."/>
            <person name="Haerty W."/>
            <person name="Hahn M.W."/>
            <person name="Halligan D.L."/>
            <person name="Halpern A.L."/>
            <person name="Halter G.M."/>
            <person name="Han M.V."/>
            <person name="Heger A."/>
            <person name="Hillier L."/>
            <person name="Hinrichs A.S."/>
            <person name="Holmes I."/>
            <person name="Hoskins R.A."/>
            <person name="Hubisz M.J."/>
            <person name="Hultmark D."/>
            <person name="Huntley M.A."/>
            <person name="Jaffe D.B."/>
            <person name="Jagadeeshan S."/>
            <person name="Jeck W.R."/>
            <person name="Johnson J."/>
            <person name="Jones C.D."/>
            <person name="Jordan W.C."/>
            <person name="Karpen G.H."/>
            <person name="Kataoka E."/>
            <person name="Keightley P.D."/>
            <person name="Kheradpour P."/>
            <person name="Kirkness E.F."/>
            <person name="Koerich L.B."/>
            <person name="Kristiansen K."/>
            <person name="Kudrna D."/>
            <person name="Kulathinal R.J."/>
            <person name="Kumar S."/>
            <person name="Kwok R."/>
            <person name="Lander E."/>
            <person name="Langley C.H."/>
            <person name="Lapoint R."/>
            <person name="Lazzaro B.P."/>
            <person name="Lee S.J."/>
            <person name="Levesque L."/>
            <person name="Li R."/>
            <person name="Lin C.F."/>
            <person name="Lin M.F."/>
            <person name="Lindblad-Toh K."/>
            <person name="Llopart A."/>
            <person name="Long M."/>
            <person name="Low L."/>
            <person name="Lozovsky E."/>
            <person name="Lu J."/>
            <person name="Luo M."/>
            <person name="Machado C.A."/>
            <person name="Makalowski W."/>
            <person name="Marzo M."/>
            <person name="Matsuda M."/>
            <person name="Matzkin L."/>
            <person name="McAllister B."/>
            <person name="McBride C.S."/>
            <person name="McKernan B."/>
            <person name="McKernan K."/>
            <person name="Mendez-Lago M."/>
            <person name="Minx P."/>
            <person name="Mollenhauer M.U."/>
            <person name="Montooth K."/>
            <person name="Mount S.M."/>
            <person name="Mu X."/>
            <person name="Myers E."/>
            <person name="Negre B."/>
            <person name="Newfeld S."/>
            <person name="Nielsen R."/>
            <person name="Noor M.A."/>
            <person name="O'Grady P."/>
            <person name="Pachter L."/>
            <person name="Papaceit M."/>
            <person name="Parisi M.J."/>
            <person name="Parisi M."/>
            <person name="Parts L."/>
            <person name="Pedersen J.S."/>
            <person name="Pesole G."/>
            <person name="Phillippy A.M."/>
            <person name="Ponting C.P."/>
            <person name="Pop M."/>
            <person name="Porcelli D."/>
            <person name="Powell J.R."/>
            <person name="Prohaska S."/>
            <person name="Pruitt K."/>
            <person name="Puig M."/>
            <person name="Quesneville H."/>
            <person name="Ram K.R."/>
            <person name="Rand D."/>
            <person name="Rasmussen M.D."/>
            <person name="Reed L.K."/>
            <person name="Reenan R."/>
            <person name="Reily A."/>
            <person name="Remington K.A."/>
            <person name="Rieger T.T."/>
            <person name="Ritchie M.G."/>
            <person name="Robin C."/>
            <person name="Rogers Y.H."/>
            <person name="Rohde C."/>
            <person name="Rozas J."/>
            <person name="Rubenfield M.J."/>
            <person name="Ruiz A."/>
            <person name="Russo S."/>
            <person name="Salzberg S.L."/>
            <person name="Sanchez-Gracia A."/>
            <person name="Saranga D.J."/>
            <person name="Sato H."/>
            <person name="Schaeffer S.W."/>
            <person name="Schatz M.C."/>
            <person name="Schlenke T."/>
            <person name="Schwartz R."/>
            <person name="Segarra C."/>
            <person name="Singh R.S."/>
            <person name="Sirot L."/>
            <person name="Sirota M."/>
            <person name="Sisneros N.B."/>
            <person name="Smith C.D."/>
            <person name="Smith T.F."/>
            <person name="Spieth J."/>
            <person name="Stage D.E."/>
            <person name="Stark A."/>
            <person name="Stephan W."/>
            <person name="Strausberg R.L."/>
            <person name="Strempel S."/>
            <person name="Sturgill D."/>
            <person name="Sutton G."/>
            <person name="Sutton G.G."/>
            <person name="Tao W."/>
            <person name="Teichmann S."/>
            <person name="Tobari Y.N."/>
            <person name="Tomimura Y."/>
            <person name="Tsolas J.M."/>
            <person name="Valente V.L."/>
            <person name="Venter E."/>
            <person name="Venter J.C."/>
            <person name="Vicario S."/>
            <person name="Vieira F.G."/>
            <person name="Vilella A.J."/>
            <person name="Villasante A."/>
            <person name="Walenz B."/>
            <person name="Wang J."/>
            <person name="Wasserman M."/>
            <person name="Watts T."/>
            <person name="Wilson D."/>
            <person name="Wilson R.K."/>
            <person name="Wing R.A."/>
            <person name="Wolfner M.F."/>
            <person name="Wong A."/>
            <person name="Wong G.K."/>
            <person name="Wu C.I."/>
            <person name="Wu G."/>
            <person name="Yamamoto D."/>
            <person name="Yang H.P."/>
            <person name="Yang S.P."/>
            <person name="Yorke J.A."/>
            <person name="Yoshida K."/>
            <person name="Zdobnov E."/>
            <person name="Zhang P."/>
            <person name="Zhang Y."/>
            <person name="Zimin A.V."/>
            <person name="Baldwin J."/>
            <person name="Abdouelleil A."/>
            <person name="Abdulkadir J."/>
            <person name="Abebe A."/>
            <person name="Abera B."/>
            <person name="Abreu J."/>
            <person name="Acer S.C."/>
            <person name="Aftuck L."/>
            <person name="Alexander A."/>
            <person name="An P."/>
            <person name="Anderson E."/>
            <person name="Anderson S."/>
            <person name="Arachi H."/>
            <person name="Azer M."/>
            <person name="Bachantsang P."/>
            <person name="Barry A."/>
            <person name="Bayul T."/>
            <person name="Berlin A."/>
            <person name="Bessette D."/>
            <person name="Bloom T."/>
            <person name="Blye J."/>
            <person name="Boguslavskiy L."/>
            <person name="Bonnet C."/>
            <person name="Boukhgalter B."/>
            <person name="Bourzgui I."/>
            <person name="Brown A."/>
            <person name="Cahill P."/>
            <person name="Channer S."/>
            <person name="Cheshatsang Y."/>
            <person name="Chuda L."/>
            <person name="Citroen M."/>
            <person name="Collymore A."/>
            <person name="Cooke P."/>
            <person name="Costello M."/>
            <person name="D'Aco K."/>
            <person name="Daza R."/>
            <person name="De Haan G."/>
            <person name="DeGray S."/>
            <person name="DeMaso C."/>
            <person name="Dhargay N."/>
            <person name="Dooley K."/>
            <person name="Dooley E."/>
            <person name="Doricent M."/>
            <person name="Dorje P."/>
            <person name="Dorjee K."/>
            <person name="Dupes A."/>
            <person name="Elong R."/>
            <person name="Falk J."/>
            <person name="Farina A."/>
            <person name="Faro S."/>
            <person name="Ferguson D."/>
            <person name="Fisher S."/>
            <person name="Foley C.D."/>
            <person name="Franke A."/>
            <person name="Friedrich D."/>
            <person name="Gadbois L."/>
            <person name="Gearin G."/>
            <person name="Gearin C.R."/>
            <person name="Giannoukos G."/>
            <person name="Goode T."/>
            <person name="Graham J."/>
            <person name="Grandbois E."/>
            <person name="Grewal S."/>
            <person name="Gyaltsen K."/>
            <person name="Hafez N."/>
            <person name="Hagos B."/>
            <person name="Hall J."/>
            <person name="Henson C."/>
            <person name="Hollinger A."/>
            <person name="Honan T."/>
            <person name="Huard M.D."/>
            <person name="Hughes L."/>
            <person name="Hurhula B."/>
            <person name="Husby M.E."/>
            <person name="Kamat A."/>
            <person name="Kanga B."/>
            <person name="Kashin S."/>
            <person name="Khazanovich D."/>
            <person name="Kisner P."/>
            <person name="Lance K."/>
            <person name="Lara M."/>
            <person name="Lee W."/>
            <person name="Lennon N."/>
            <person name="Letendre F."/>
            <person name="LeVine R."/>
            <person name="Lipovsky A."/>
            <person name="Liu X."/>
            <person name="Liu J."/>
            <person name="Liu S."/>
            <person name="Lokyitsang T."/>
            <person name="Lokyitsang Y."/>
            <person name="Lubonja R."/>
            <person name="Lui A."/>
            <person name="MacDonald P."/>
            <person name="Magnisalis V."/>
            <person name="Maru K."/>
            <person name="Matthews C."/>
            <person name="McCusker W."/>
            <person name="McDonough S."/>
            <person name="Mehta T."/>
            <person name="Meldrim J."/>
            <person name="Meneus L."/>
            <person name="Mihai O."/>
            <person name="Mihalev A."/>
            <person name="Mihova T."/>
            <person name="Mittelman R."/>
            <person name="Mlenga V."/>
            <person name="Montmayeur A."/>
            <person name="Mulrain L."/>
            <person name="Navidi A."/>
            <person name="Naylor J."/>
            <person name="Negash T."/>
            <person name="Nguyen T."/>
            <person name="Nguyen N."/>
            <person name="Nicol R."/>
            <person name="Norbu C."/>
            <person name="Norbu N."/>
            <person name="Novod N."/>
            <person name="O'Neill B."/>
            <person name="Osman S."/>
            <person name="Markiewicz E."/>
            <person name="Oyono O.L."/>
            <person name="Patti C."/>
            <person name="Phunkhang P."/>
            <person name="Pierre F."/>
            <person name="Priest M."/>
            <person name="Raghuraman S."/>
            <person name="Rege F."/>
            <person name="Reyes R."/>
            <person name="Rise C."/>
            <person name="Rogov P."/>
            <person name="Ross K."/>
            <person name="Ryan E."/>
            <person name="Settipalli S."/>
            <person name="Shea T."/>
            <person name="Sherpa N."/>
            <person name="Shi L."/>
            <person name="Shih D."/>
            <person name="Sparrow T."/>
            <person name="Spaulding J."/>
            <person name="Stalker J."/>
            <person name="Stange-Thomann N."/>
            <person name="Stavropoulos S."/>
            <person name="Stone C."/>
            <person name="Strader C."/>
            <person name="Tesfaye S."/>
            <person name="Thomson T."/>
            <person name="Thoulutsang Y."/>
            <person name="Thoulutsang D."/>
            <person name="Topham K."/>
            <person name="Topping I."/>
            <person name="Tsamla T."/>
            <person name="Vassiliev H."/>
            <person name="Vo A."/>
            <person name="Wangchuk T."/>
            <person name="Wangdi T."/>
            <person name="Weiand M."/>
            <person name="Wilkinson J."/>
            <person name="Wilson A."/>
            <person name="Yadav S."/>
            <person name="Young G."/>
            <person name="Yu Q."/>
            <person name="Zembek L."/>
            <person name="Zhong D."/>
            <person name="Zimmer A."/>
            <person name="Zwirko Z."/>
            <person name="Jaffe D.B."/>
            <person name="Alvarez P."/>
            <person name="Brockman W."/>
            <person name="Butler J."/>
            <person name="Chin C."/>
            <person name="Gnerre S."/>
            <person name="Grabherr M."/>
            <person name="Kleber M."/>
            <person name="Mauceli E."/>
            <person name="MacCallum I."/>
        </authorList>
    </citation>
    <scope>NUCLEOTIDE SEQUENCE [LARGE SCALE GENOMIC DNA]</scope>
    <source>
        <strain evidence="5">Tucson 14024-0371.13</strain>
    </source>
</reference>
<dbReference type="Pfam" id="PF15055">
    <property type="entry name" value="DMAC1_Dmo2"/>
    <property type="match status" value="1"/>
</dbReference>
<evidence type="ECO:0000259" key="3">
    <source>
        <dbReference type="Pfam" id="PF15055"/>
    </source>
</evidence>
<feature type="transmembrane region" description="Helical" evidence="2">
    <location>
        <begin position="20"/>
        <end position="39"/>
    </location>
</feature>
<keyword evidence="2" id="KW-0472">Membrane</keyword>
<dbReference type="HOGENOM" id="CLU_1994931_0_0_1"/>
<evidence type="ECO:0000256" key="2">
    <source>
        <dbReference type="SAM" id="Phobius"/>
    </source>
</evidence>
<sequence>MLEKLSAWYKDNVSEELNCLACRLYSGFGLLGIGAYLLVQSKKRPKPLESYTMMSLAATMGVLGVARLADGKCPEDIDRGTVASAMLPVMEPAMEPAKEPAMEPAKEPAMEPAKEPLPESGKPLK</sequence>
<proteinExistence type="predicted"/>
<dbReference type="PhylomeDB" id="B3MZK8"/>
<feature type="region of interest" description="Disordered" evidence="1">
    <location>
        <begin position="96"/>
        <end position="125"/>
    </location>
</feature>
<gene>
    <name evidence="4" type="primary">Dana\GF19109</name>
    <name evidence="4" type="synonym">dana_GLEANR_20824</name>
    <name evidence="4" type="ORF">GF19109</name>
</gene>
<dbReference type="eggNOG" id="ENOG502SGDV">
    <property type="taxonomic scope" value="Eukaryota"/>
</dbReference>
<organism evidence="4 5">
    <name type="scientific">Drosophila ananassae</name>
    <name type="common">Fruit fly</name>
    <dbReference type="NCBI Taxonomy" id="7217"/>
    <lineage>
        <taxon>Eukaryota</taxon>
        <taxon>Metazoa</taxon>
        <taxon>Ecdysozoa</taxon>
        <taxon>Arthropoda</taxon>
        <taxon>Hexapoda</taxon>
        <taxon>Insecta</taxon>
        <taxon>Pterygota</taxon>
        <taxon>Neoptera</taxon>
        <taxon>Endopterygota</taxon>
        <taxon>Diptera</taxon>
        <taxon>Brachycera</taxon>
        <taxon>Muscomorpha</taxon>
        <taxon>Ephydroidea</taxon>
        <taxon>Drosophilidae</taxon>
        <taxon>Drosophila</taxon>
        <taxon>Sophophora</taxon>
    </lineage>
</organism>
<dbReference type="EMBL" id="CH902635">
    <property type="protein sequence ID" value="EDV33809.1"/>
    <property type="molecule type" value="Genomic_DNA"/>
</dbReference>
<evidence type="ECO:0000256" key="1">
    <source>
        <dbReference type="SAM" id="MobiDB-lite"/>
    </source>
</evidence>
<keyword evidence="2" id="KW-0812">Transmembrane</keyword>
<dbReference type="GeneID" id="6501872"/>
<dbReference type="InterPro" id="IPR028036">
    <property type="entry name" value="DMAC1-like_dom"/>
</dbReference>
<evidence type="ECO:0000313" key="4">
    <source>
        <dbReference type="EMBL" id="EDV33809.1"/>
    </source>
</evidence>
<dbReference type="KEGG" id="dan:6501872"/>
<dbReference type="OMA" id="KEPAMEP"/>
<accession>B3MZK8</accession>
<dbReference type="AlphaFoldDB" id="B3MZK8"/>
<keyword evidence="2" id="KW-1133">Transmembrane helix</keyword>
<feature type="compositionally biased region" description="Basic and acidic residues" evidence="1">
    <location>
        <begin position="96"/>
        <end position="117"/>
    </location>
</feature>
<dbReference type="Proteomes" id="UP000007801">
    <property type="component" value="Unassembled WGS sequence"/>
</dbReference>